<keyword evidence="2" id="KW-1185">Reference proteome</keyword>
<organism evidence="1 2">
    <name type="scientific">Neomesorhizobium albiziae</name>
    <dbReference type="NCBI Taxonomy" id="335020"/>
    <lineage>
        <taxon>Bacteria</taxon>
        <taxon>Pseudomonadati</taxon>
        <taxon>Pseudomonadota</taxon>
        <taxon>Alphaproteobacteria</taxon>
        <taxon>Hyphomicrobiales</taxon>
        <taxon>Phyllobacteriaceae</taxon>
        <taxon>Neomesorhizobium</taxon>
    </lineage>
</organism>
<reference evidence="1 2" key="1">
    <citation type="submission" date="2016-10" db="EMBL/GenBank/DDBJ databases">
        <authorList>
            <person name="Varghese N."/>
            <person name="Submissions S."/>
        </authorList>
    </citation>
    <scope>NUCLEOTIDE SEQUENCE [LARGE SCALE GENOMIC DNA]</scope>
    <source>
        <strain evidence="1 2">DSM 21822</strain>
    </source>
</reference>
<protein>
    <recommendedName>
        <fullName evidence="3">DUF1127 domain-containing protein</fullName>
    </recommendedName>
</protein>
<name>A0A1I3Z1C5_9HYPH</name>
<dbReference type="Proteomes" id="UP000323300">
    <property type="component" value="Unassembled WGS sequence"/>
</dbReference>
<accession>A0A1I3Z1C5</accession>
<evidence type="ECO:0008006" key="3">
    <source>
        <dbReference type="Google" id="ProtNLM"/>
    </source>
</evidence>
<gene>
    <name evidence="1" type="ORF">SAMN04488498_105311</name>
</gene>
<sequence length="54" mass="6123">MGFFTDLFARPRPKEELRYRAALAVLSSMSNADRADIGVKPADFPRIAHEMAER</sequence>
<dbReference type="RefSeq" id="WP_149760315.1">
    <property type="nucleotide sequence ID" value="NZ_BSPE01000056.1"/>
</dbReference>
<proteinExistence type="predicted"/>
<evidence type="ECO:0000313" key="2">
    <source>
        <dbReference type="Proteomes" id="UP000323300"/>
    </source>
</evidence>
<evidence type="ECO:0000313" key="1">
    <source>
        <dbReference type="EMBL" id="SFK37862.1"/>
    </source>
</evidence>
<dbReference type="OrthoDB" id="8116224at2"/>
<dbReference type="AlphaFoldDB" id="A0A1I3Z1C5"/>
<dbReference type="EMBL" id="FOSL01000005">
    <property type="protein sequence ID" value="SFK37862.1"/>
    <property type="molecule type" value="Genomic_DNA"/>
</dbReference>